<feature type="transmembrane region" description="Helical" evidence="10">
    <location>
        <begin position="472"/>
        <end position="494"/>
    </location>
</feature>
<feature type="transmembrane region" description="Helical" evidence="10">
    <location>
        <begin position="245"/>
        <end position="267"/>
    </location>
</feature>
<feature type="transmembrane region" description="Helical" evidence="10">
    <location>
        <begin position="339"/>
        <end position="361"/>
    </location>
</feature>
<keyword evidence="5 10" id="KW-1133">Transmembrane helix</keyword>
<dbReference type="SUPFAM" id="SSF103473">
    <property type="entry name" value="MFS general substrate transporter"/>
    <property type="match status" value="1"/>
</dbReference>
<feature type="region of interest" description="Disordered" evidence="9">
    <location>
        <begin position="1"/>
        <end position="48"/>
    </location>
</feature>
<organism evidence="12 13">
    <name type="scientific">Kwoniella europaea PYCC6329</name>
    <dbReference type="NCBI Taxonomy" id="1423913"/>
    <lineage>
        <taxon>Eukaryota</taxon>
        <taxon>Fungi</taxon>
        <taxon>Dikarya</taxon>
        <taxon>Basidiomycota</taxon>
        <taxon>Agaricomycotina</taxon>
        <taxon>Tremellomycetes</taxon>
        <taxon>Tremellales</taxon>
        <taxon>Cryptococcaceae</taxon>
        <taxon>Kwoniella</taxon>
    </lineage>
</organism>
<dbReference type="InterPro" id="IPR020846">
    <property type="entry name" value="MFS_dom"/>
</dbReference>
<dbReference type="GeneID" id="91107196"/>
<evidence type="ECO:0000256" key="4">
    <source>
        <dbReference type="ARBA" id="ARBA00022692"/>
    </source>
</evidence>
<feature type="region of interest" description="Disordered" evidence="9">
    <location>
        <begin position="574"/>
        <end position="613"/>
    </location>
</feature>
<dbReference type="PROSITE" id="PS00216">
    <property type="entry name" value="SUGAR_TRANSPORT_1"/>
    <property type="match status" value="1"/>
</dbReference>
<feature type="transmembrane region" description="Helical" evidence="10">
    <location>
        <begin position="75"/>
        <end position="93"/>
    </location>
</feature>
<evidence type="ECO:0000256" key="5">
    <source>
        <dbReference type="ARBA" id="ARBA00022989"/>
    </source>
</evidence>
<dbReference type="EMBL" id="CP144091">
    <property type="protein sequence ID" value="WWD10261.1"/>
    <property type="molecule type" value="Genomic_DNA"/>
</dbReference>
<dbReference type="GO" id="GO:0016020">
    <property type="term" value="C:membrane"/>
    <property type="evidence" value="ECO:0007669"/>
    <property type="project" value="UniProtKB-SubCell"/>
</dbReference>
<feature type="transmembrane region" description="Helical" evidence="10">
    <location>
        <begin position="435"/>
        <end position="460"/>
    </location>
</feature>
<evidence type="ECO:0000313" key="12">
    <source>
        <dbReference type="EMBL" id="WWD10261.1"/>
    </source>
</evidence>
<evidence type="ECO:0000256" key="1">
    <source>
        <dbReference type="ARBA" id="ARBA00004141"/>
    </source>
</evidence>
<dbReference type="PANTHER" id="PTHR48022">
    <property type="entry name" value="PLASTIDIC GLUCOSE TRANSPORTER 4"/>
    <property type="match status" value="1"/>
</dbReference>
<evidence type="ECO:0000313" key="13">
    <source>
        <dbReference type="Proteomes" id="UP001358614"/>
    </source>
</evidence>
<feature type="domain" description="Major facilitator superfamily (MFS) profile" evidence="11">
    <location>
        <begin position="80"/>
        <end position="526"/>
    </location>
</feature>
<dbReference type="PROSITE" id="PS50850">
    <property type="entry name" value="MFS"/>
    <property type="match status" value="1"/>
</dbReference>
<dbReference type="RefSeq" id="XP_066088228.1">
    <property type="nucleotide sequence ID" value="XM_066232131.1"/>
</dbReference>
<dbReference type="InterPro" id="IPR003663">
    <property type="entry name" value="Sugar/inositol_transpt"/>
</dbReference>
<dbReference type="InterPro" id="IPR005828">
    <property type="entry name" value="MFS_sugar_transport-like"/>
</dbReference>
<accession>A0AAX4KV66</accession>
<evidence type="ECO:0000256" key="9">
    <source>
        <dbReference type="SAM" id="MobiDB-lite"/>
    </source>
</evidence>
<keyword evidence="6 10" id="KW-0472">Membrane</keyword>
<dbReference type="Gene3D" id="1.20.1250.20">
    <property type="entry name" value="MFS general substrate transporter like domains"/>
    <property type="match status" value="1"/>
</dbReference>
<comment type="subcellular location">
    <subcellularLocation>
        <location evidence="1">Membrane</location>
        <topology evidence="1">Multi-pass membrane protein</topology>
    </subcellularLocation>
</comment>
<dbReference type="GO" id="GO:0005351">
    <property type="term" value="F:carbohydrate:proton symporter activity"/>
    <property type="evidence" value="ECO:0007669"/>
    <property type="project" value="TreeGrafter"/>
</dbReference>
<dbReference type="PANTHER" id="PTHR48022:SF68">
    <property type="entry name" value="MAJOR FACILITATOR SUPERFAMILY (MFS) PROFILE DOMAIN-CONTAINING PROTEIN-RELATED"/>
    <property type="match status" value="1"/>
</dbReference>
<evidence type="ECO:0000259" key="11">
    <source>
        <dbReference type="PROSITE" id="PS50850"/>
    </source>
</evidence>
<name>A0AAX4KV66_9TREE</name>
<comment type="catalytic activity">
    <reaction evidence="7">
        <text>myo-inositol(out) + H(+)(out) = myo-inositol(in) + H(+)(in)</text>
        <dbReference type="Rhea" id="RHEA:60364"/>
        <dbReference type="ChEBI" id="CHEBI:15378"/>
        <dbReference type="ChEBI" id="CHEBI:17268"/>
    </reaction>
</comment>
<dbReference type="PRINTS" id="PR00171">
    <property type="entry name" value="SUGRTRNSPORT"/>
</dbReference>
<dbReference type="InterPro" id="IPR050360">
    <property type="entry name" value="MFS_Sugar_Transporters"/>
</dbReference>
<feature type="transmembrane region" description="Helical" evidence="10">
    <location>
        <begin position="403"/>
        <end position="423"/>
    </location>
</feature>
<gene>
    <name evidence="12" type="ORF">V865_008395</name>
</gene>
<reference evidence="12 13" key="1">
    <citation type="submission" date="2024-01" db="EMBL/GenBank/DDBJ databases">
        <title>Comparative genomics of Cryptococcus and Kwoniella reveals pathogenesis evolution and contrasting modes of karyotype evolution via chromosome fusion or intercentromeric recombination.</title>
        <authorList>
            <person name="Coelho M.A."/>
            <person name="David-Palma M."/>
            <person name="Shea T."/>
            <person name="Bowers K."/>
            <person name="McGinley-Smith S."/>
            <person name="Mohammad A.W."/>
            <person name="Gnirke A."/>
            <person name="Yurkov A.M."/>
            <person name="Nowrousian M."/>
            <person name="Sun S."/>
            <person name="Cuomo C.A."/>
            <person name="Heitman J."/>
        </authorList>
    </citation>
    <scope>NUCLEOTIDE SEQUENCE [LARGE SCALE GENOMIC DNA]</scope>
    <source>
        <strain evidence="12 13">PYCC6329</strain>
    </source>
</reference>
<evidence type="ECO:0000256" key="8">
    <source>
        <dbReference type="RuleBase" id="RU003346"/>
    </source>
</evidence>
<feature type="compositionally biased region" description="Basic and acidic residues" evidence="9">
    <location>
        <begin position="578"/>
        <end position="613"/>
    </location>
</feature>
<evidence type="ECO:0000256" key="10">
    <source>
        <dbReference type="SAM" id="Phobius"/>
    </source>
</evidence>
<evidence type="ECO:0000256" key="7">
    <source>
        <dbReference type="ARBA" id="ARBA00049119"/>
    </source>
</evidence>
<evidence type="ECO:0000256" key="2">
    <source>
        <dbReference type="ARBA" id="ARBA00010992"/>
    </source>
</evidence>
<dbReference type="Pfam" id="PF00083">
    <property type="entry name" value="Sugar_tr"/>
    <property type="match status" value="1"/>
</dbReference>
<keyword evidence="13" id="KW-1185">Reference proteome</keyword>
<feature type="transmembrane region" description="Helical" evidence="10">
    <location>
        <begin position="182"/>
        <end position="202"/>
    </location>
</feature>
<sequence length="613" mass="67113">MSTGQSAVEAGAPNQEWASDRPAESGVNASQKDETPVPAKGRRFGSMESDNGTLVAEVDTHYAAQLKPSRVSGKWLTYMVTFVAGTGFTLFGYDQGVLSSLLTLPSFEAQFPQTADAFADSHRAALQSFMVAIYELGCMAGALSNLWVGDRLGRRHTISLGGIIMIIGAILQTAAVDYAMMLVARVVTGVGNGLLTSTVPAYQSECAKPHRRGQLVLIEGSLITFGIMMSYWIDLGFYFTTGSISWRFPIAFQILLALIMIVFMYAFKLPESPRWLAAKGKYAESLAVLAALENTSVDDKKVIATFNGICDAIAAESQGGFGFKELLYNGPTQNLRRTLLGVVAQCFQQICGINLITYYLTSVLTDLGLGPEMSRIISGVNGTCYFLTSIGALFVIERIGRRPLMFWMAVAQAITMAVLAGLYDIAKQQNKAAQVVSVLCLFLFNTWFSIGWLGITWLYPAEVTPLRIRAPANALSTASNWIFNFMVVMATAPMFANIGWGTYCLFAVVNGIIICPCVWLFFPETKKYSLEEIDIVFALGHRENKSPVWYSLRPEEIPPAGSREAEHILGKSGPAHLDMSEKAERGHRGMSRIIKEEKDKPSSQHNEFAAKKV</sequence>
<feature type="transmembrane region" description="Helical" evidence="10">
    <location>
        <begin position="214"/>
        <end position="233"/>
    </location>
</feature>
<dbReference type="Proteomes" id="UP001358614">
    <property type="component" value="Chromosome 3"/>
</dbReference>
<dbReference type="KEGG" id="ker:91107196"/>
<proteinExistence type="inferred from homology"/>
<feature type="transmembrane region" description="Helical" evidence="10">
    <location>
        <begin position="373"/>
        <end position="396"/>
    </location>
</feature>
<dbReference type="NCBIfam" id="TIGR00879">
    <property type="entry name" value="SP"/>
    <property type="match status" value="1"/>
</dbReference>
<feature type="transmembrane region" description="Helical" evidence="10">
    <location>
        <begin position="500"/>
        <end position="522"/>
    </location>
</feature>
<evidence type="ECO:0000256" key="3">
    <source>
        <dbReference type="ARBA" id="ARBA00022448"/>
    </source>
</evidence>
<dbReference type="FunFam" id="1.20.1250.20:FF:000061">
    <property type="entry name" value="MFS sugar transporter"/>
    <property type="match status" value="1"/>
</dbReference>
<protein>
    <recommendedName>
        <fullName evidence="11">Major facilitator superfamily (MFS) profile domain-containing protein</fullName>
    </recommendedName>
</protein>
<feature type="transmembrane region" description="Helical" evidence="10">
    <location>
        <begin position="124"/>
        <end position="146"/>
    </location>
</feature>
<feature type="transmembrane region" description="Helical" evidence="10">
    <location>
        <begin position="158"/>
        <end position="176"/>
    </location>
</feature>
<dbReference type="InterPro" id="IPR036259">
    <property type="entry name" value="MFS_trans_sf"/>
</dbReference>
<keyword evidence="3 8" id="KW-0813">Transport</keyword>
<dbReference type="AlphaFoldDB" id="A0AAX4KV66"/>
<comment type="similarity">
    <text evidence="2 8">Belongs to the major facilitator superfamily. Sugar transporter (TC 2.A.1.1) family.</text>
</comment>
<evidence type="ECO:0000256" key="6">
    <source>
        <dbReference type="ARBA" id="ARBA00023136"/>
    </source>
</evidence>
<keyword evidence="4 10" id="KW-0812">Transmembrane</keyword>
<dbReference type="InterPro" id="IPR005829">
    <property type="entry name" value="Sugar_transporter_CS"/>
</dbReference>
<dbReference type="PROSITE" id="PS00217">
    <property type="entry name" value="SUGAR_TRANSPORT_2"/>
    <property type="match status" value="1"/>
</dbReference>